<organism evidence="3">
    <name type="scientific">Nippostrongylus brasiliensis</name>
    <name type="common">Rat hookworm</name>
    <dbReference type="NCBI Taxonomy" id="27835"/>
    <lineage>
        <taxon>Eukaryota</taxon>
        <taxon>Metazoa</taxon>
        <taxon>Ecdysozoa</taxon>
        <taxon>Nematoda</taxon>
        <taxon>Chromadorea</taxon>
        <taxon>Rhabditida</taxon>
        <taxon>Rhabditina</taxon>
        <taxon>Rhabditomorpha</taxon>
        <taxon>Strongyloidea</taxon>
        <taxon>Heligmosomidae</taxon>
        <taxon>Nippostrongylus</taxon>
    </lineage>
</organism>
<proteinExistence type="predicted"/>
<keyword evidence="2" id="KW-1185">Reference proteome</keyword>
<evidence type="ECO:0000313" key="2">
    <source>
        <dbReference type="Proteomes" id="UP000271162"/>
    </source>
</evidence>
<accession>A0A0N4XR72</accession>
<dbReference type="Proteomes" id="UP000271162">
    <property type="component" value="Unassembled WGS sequence"/>
</dbReference>
<reference evidence="1 2" key="2">
    <citation type="submission" date="2018-11" db="EMBL/GenBank/DDBJ databases">
        <authorList>
            <consortium name="Pathogen Informatics"/>
        </authorList>
    </citation>
    <scope>NUCLEOTIDE SEQUENCE [LARGE SCALE GENOMIC DNA]</scope>
</reference>
<name>A0A0N4XR72_NIPBR</name>
<dbReference type="STRING" id="27835.A0A0N4XR72"/>
<gene>
    <name evidence="1" type="ORF">NBR_LOCUS5025</name>
</gene>
<reference evidence="3" key="1">
    <citation type="submission" date="2017-02" db="UniProtKB">
        <authorList>
            <consortium name="WormBaseParasite"/>
        </authorList>
    </citation>
    <scope>IDENTIFICATION</scope>
</reference>
<sequence length="108" mass="12579">MVVFRFVDASEDDLGMTFHGYQRVDSDPTLSDNHRTALINGNDDYASTYRVGLDFDDSSFDELERQELEDHLGEIPETFHRRQRRVSLSSMSILALNPYLYQNLTRIM</sequence>
<dbReference type="WBParaSite" id="NBR_0000502401-mRNA-1">
    <property type="protein sequence ID" value="NBR_0000502401-mRNA-1"/>
    <property type="gene ID" value="NBR_0000502401"/>
</dbReference>
<evidence type="ECO:0000313" key="1">
    <source>
        <dbReference type="EMBL" id="VDL68614.1"/>
    </source>
</evidence>
<dbReference type="EMBL" id="UYSL01010849">
    <property type="protein sequence ID" value="VDL68614.1"/>
    <property type="molecule type" value="Genomic_DNA"/>
</dbReference>
<evidence type="ECO:0000313" key="3">
    <source>
        <dbReference type="WBParaSite" id="NBR_0000502401-mRNA-1"/>
    </source>
</evidence>
<protein>
    <submittedName>
        <fullName evidence="3">DUF3289 family protein</fullName>
    </submittedName>
</protein>
<dbReference type="AlphaFoldDB" id="A0A0N4XR72"/>